<feature type="signal peptide" evidence="1">
    <location>
        <begin position="1"/>
        <end position="17"/>
    </location>
</feature>
<keyword evidence="4" id="KW-1185">Reference proteome</keyword>
<sequence>MKAKLLLFLLLSAASYGQEFKASISDLAFMSGTWTMKHEWGDMEEFWGPPMGNSLISSYRCVKDGKVVFYEFVVIEQGENVPVMKLRHFNPGSIGWEDKNSPLEYPLSSLSKNKAVFEAKDKSLRLIYQLVNENLEVVLEEKNKNNEMEKMVFAYRRKK</sequence>
<gene>
    <name evidence="3" type="ORF">IEE83_15745</name>
</gene>
<evidence type="ECO:0000313" key="4">
    <source>
        <dbReference type="Proteomes" id="UP000634134"/>
    </source>
</evidence>
<evidence type="ECO:0000256" key="1">
    <source>
        <dbReference type="SAM" id="SignalP"/>
    </source>
</evidence>
<evidence type="ECO:0000313" key="3">
    <source>
        <dbReference type="EMBL" id="MBE9463339.1"/>
    </source>
</evidence>
<name>A0ABR9WGQ5_9BACT</name>
<protein>
    <recommendedName>
        <fullName evidence="2">DUF6265 domain-containing protein</fullName>
    </recommendedName>
</protein>
<feature type="domain" description="DUF6265" evidence="2">
    <location>
        <begin position="28"/>
        <end position="136"/>
    </location>
</feature>
<proteinExistence type="predicted"/>
<dbReference type="EMBL" id="JACYGY010000001">
    <property type="protein sequence ID" value="MBE9463339.1"/>
    <property type="molecule type" value="Genomic_DNA"/>
</dbReference>
<evidence type="ECO:0000259" key="2">
    <source>
        <dbReference type="Pfam" id="PF19780"/>
    </source>
</evidence>
<keyword evidence="1" id="KW-0732">Signal</keyword>
<comment type="caution">
    <text evidence="3">The sequence shown here is derived from an EMBL/GenBank/DDBJ whole genome shotgun (WGS) entry which is preliminary data.</text>
</comment>
<dbReference type="Proteomes" id="UP000634134">
    <property type="component" value="Unassembled WGS sequence"/>
</dbReference>
<dbReference type="Pfam" id="PF19780">
    <property type="entry name" value="DUF6265"/>
    <property type="match status" value="1"/>
</dbReference>
<dbReference type="InterPro" id="IPR046232">
    <property type="entry name" value="DUF6265"/>
</dbReference>
<feature type="chain" id="PRO_5045715733" description="DUF6265 domain-containing protein" evidence="1">
    <location>
        <begin position="18"/>
        <end position="159"/>
    </location>
</feature>
<dbReference type="RefSeq" id="WP_194121475.1">
    <property type="nucleotide sequence ID" value="NZ_JACYGY010000001.1"/>
</dbReference>
<reference evidence="4" key="1">
    <citation type="submission" date="2023-07" db="EMBL/GenBank/DDBJ databases">
        <title>Dyadobacter sp. nov 'subterranea' isolated from contaminted grondwater.</title>
        <authorList>
            <person name="Szabo I."/>
            <person name="Al-Omari J."/>
            <person name="Szerdahelyi S.G."/>
            <person name="Rado J."/>
        </authorList>
    </citation>
    <scope>NUCLEOTIDE SEQUENCE [LARGE SCALE GENOMIC DNA]</scope>
    <source>
        <strain evidence="4">UP-52</strain>
    </source>
</reference>
<accession>A0ABR9WGQ5</accession>
<organism evidence="3 4">
    <name type="scientific">Dyadobacter subterraneus</name>
    <dbReference type="NCBI Taxonomy" id="2773304"/>
    <lineage>
        <taxon>Bacteria</taxon>
        <taxon>Pseudomonadati</taxon>
        <taxon>Bacteroidota</taxon>
        <taxon>Cytophagia</taxon>
        <taxon>Cytophagales</taxon>
        <taxon>Spirosomataceae</taxon>
        <taxon>Dyadobacter</taxon>
    </lineage>
</organism>